<dbReference type="SUPFAM" id="SSF52833">
    <property type="entry name" value="Thioredoxin-like"/>
    <property type="match status" value="1"/>
</dbReference>
<protein>
    <recommendedName>
        <fullName evidence="4">Glutathione peroxidase</fullName>
    </recommendedName>
</protein>
<organism evidence="5 6">
    <name type="scientific">Pseudocohnilembus persalinus</name>
    <name type="common">Ciliate</name>
    <dbReference type="NCBI Taxonomy" id="266149"/>
    <lineage>
        <taxon>Eukaryota</taxon>
        <taxon>Sar</taxon>
        <taxon>Alveolata</taxon>
        <taxon>Ciliophora</taxon>
        <taxon>Intramacronucleata</taxon>
        <taxon>Oligohymenophorea</taxon>
        <taxon>Scuticociliatia</taxon>
        <taxon>Philasterida</taxon>
        <taxon>Pseudocohnilembidae</taxon>
        <taxon>Pseudocohnilembus</taxon>
    </lineage>
</organism>
<dbReference type="OMA" id="FTDQHYQ"/>
<dbReference type="OrthoDB" id="446890at2759"/>
<evidence type="ECO:0000256" key="2">
    <source>
        <dbReference type="ARBA" id="ARBA00022559"/>
    </source>
</evidence>
<dbReference type="PIRSF" id="PIRSF000303">
    <property type="entry name" value="Glutathion_perox"/>
    <property type="match status" value="1"/>
</dbReference>
<dbReference type="EMBL" id="LDAU01000044">
    <property type="protein sequence ID" value="KRX09771.1"/>
    <property type="molecule type" value="Genomic_DNA"/>
</dbReference>
<evidence type="ECO:0000256" key="1">
    <source>
        <dbReference type="ARBA" id="ARBA00006926"/>
    </source>
</evidence>
<keyword evidence="2 4" id="KW-0575">Peroxidase</keyword>
<dbReference type="PRINTS" id="PR01011">
    <property type="entry name" value="GLUTPROXDASE"/>
</dbReference>
<comment type="caution">
    <text evidence="5">The sequence shown here is derived from an EMBL/GenBank/DDBJ whole genome shotgun (WGS) entry which is preliminary data.</text>
</comment>
<dbReference type="GO" id="GO:0004601">
    <property type="term" value="F:peroxidase activity"/>
    <property type="evidence" value="ECO:0007669"/>
    <property type="project" value="UniProtKB-KW"/>
</dbReference>
<dbReference type="Proteomes" id="UP000054937">
    <property type="component" value="Unassembled WGS sequence"/>
</dbReference>
<evidence type="ECO:0000256" key="4">
    <source>
        <dbReference type="RuleBase" id="RU000499"/>
    </source>
</evidence>
<evidence type="ECO:0000313" key="6">
    <source>
        <dbReference type="Proteomes" id="UP000054937"/>
    </source>
</evidence>
<keyword evidence="6" id="KW-1185">Reference proteome</keyword>
<dbReference type="Pfam" id="PF00255">
    <property type="entry name" value="GSHPx"/>
    <property type="match status" value="1"/>
</dbReference>
<proteinExistence type="inferred from homology"/>
<name>A0A0V0R5M2_PSEPJ</name>
<accession>A0A0V0R5M2</accession>
<dbReference type="Gene3D" id="3.40.30.10">
    <property type="entry name" value="Glutaredoxin"/>
    <property type="match status" value="1"/>
</dbReference>
<dbReference type="InterPro" id="IPR000889">
    <property type="entry name" value="Glutathione_peroxidase"/>
</dbReference>
<reference evidence="5 6" key="1">
    <citation type="journal article" date="2015" name="Sci. Rep.">
        <title>Genome of the facultative scuticociliatosis pathogen Pseudocohnilembus persalinus provides insight into its virulence through horizontal gene transfer.</title>
        <authorList>
            <person name="Xiong J."/>
            <person name="Wang G."/>
            <person name="Cheng J."/>
            <person name="Tian M."/>
            <person name="Pan X."/>
            <person name="Warren A."/>
            <person name="Jiang C."/>
            <person name="Yuan D."/>
            <person name="Miao W."/>
        </authorList>
    </citation>
    <scope>NUCLEOTIDE SEQUENCE [LARGE SCALE GENOMIC DNA]</scope>
    <source>
        <strain evidence="5">36N120E</strain>
    </source>
</reference>
<dbReference type="InterPro" id="IPR036249">
    <property type="entry name" value="Thioredoxin-like_sf"/>
</dbReference>
<dbReference type="AlphaFoldDB" id="A0A0V0R5M2"/>
<evidence type="ECO:0000256" key="3">
    <source>
        <dbReference type="ARBA" id="ARBA00023002"/>
    </source>
</evidence>
<gene>
    <name evidence="5" type="ORF">PPERSA_02643</name>
</gene>
<dbReference type="PANTHER" id="PTHR11592:SF78">
    <property type="entry name" value="GLUTATHIONE PEROXIDASE"/>
    <property type="match status" value="1"/>
</dbReference>
<keyword evidence="3 4" id="KW-0560">Oxidoreductase</keyword>
<dbReference type="InParanoid" id="A0A0V0R5M2"/>
<sequence>MDQLYDKYGQKGLEIFAFPCNQFGAQEPNPNNEILDAARKKTNCKIQYPFFEKLEVNGKACHEVYQFLKNNSSLWNESKGKCEDIKWNFGKFLVDGQGYVKNYYEPGITPMEIEEDIKKLLKSVQ</sequence>
<comment type="similarity">
    <text evidence="1 4">Belongs to the glutathione peroxidase family.</text>
</comment>
<dbReference type="PROSITE" id="PS51355">
    <property type="entry name" value="GLUTATHIONE_PEROXID_3"/>
    <property type="match status" value="1"/>
</dbReference>
<evidence type="ECO:0000313" key="5">
    <source>
        <dbReference type="EMBL" id="KRX09771.1"/>
    </source>
</evidence>
<dbReference type="GO" id="GO:0006979">
    <property type="term" value="P:response to oxidative stress"/>
    <property type="evidence" value="ECO:0007669"/>
    <property type="project" value="InterPro"/>
</dbReference>
<dbReference type="PANTHER" id="PTHR11592">
    <property type="entry name" value="GLUTATHIONE PEROXIDASE"/>
    <property type="match status" value="1"/>
</dbReference>